<name>A0ABW5GGA0_9PSEU</name>
<evidence type="ECO:0000313" key="2">
    <source>
        <dbReference type="Proteomes" id="UP001597419"/>
    </source>
</evidence>
<accession>A0ABW5GGA0</accession>
<dbReference type="RefSeq" id="WP_345398607.1">
    <property type="nucleotide sequence ID" value="NZ_BAABHG010000009.1"/>
</dbReference>
<keyword evidence="2" id="KW-1185">Reference proteome</keyword>
<gene>
    <name evidence="1" type="ORF">ACFSYJ_15860</name>
</gene>
<organism evidence="1 2">
    <name type="scientific">Amycolatopsis samaneae</name>
    <dbReference type="NCBI Taxonomy" id="664691"/>
    <lineage>
        <taxon>Bacteria</taxon>
        <taxon>Bacillati</taxon>
        <taxon>Actinomycetota</taxon>
        <taxon>Actinomycetes</taxon>
        <taxon>Pseudonocardiales</taxon>
        <taxon>Pseudonocardiaceae</taxon>
        <taxon>Amycolatopsis</taxon>
    </lineage>
</organism>
<evidence type="ECO:0000313" key="1">
    <source>
        <dbReference type="EMBL" id="MFD2460088.1"/>
    </source>
</evidence>
<reference evidence="2" key="1">
    <citation type="journal article" date="2019" name="Int. J. Syst. Evol. Microbiol.">
        <title>The Global Catalogue of Microorganisms (GCM) 10K type strain sequencing project: providing services to taxonomists for standard genome sequencing and annotation.</title>
        <authorList>
            <consortium name="The Broad Institute Genomics Platform"/>
            <consortium name="The Broad Institute Genome Sequencing Center for Infectious Disease"/>
            <person name="Wu L."/>
            <person name="Ma J."/>
        </authorList>
    </citation>
    <scope>NUCLEOTIDE SEQUENCE [LARGE SCALE GENOMIC DNA]</scope>
    <source>
        <strain evidence="2">CGMCC 4.7643</strain>
    </source>
</reference>
<protein>
    <submittedName>
        <fullName evidence="1">Uncharacterized protein</fullName>
    </submittedName>
</protein>
<dbReference type="Proteomes" id="UP001597419">
    <property type="component" value="Unassembled WGS sequence"/>
</dbReference>
<comment type="caution">
    <text evidence="1">The sequence shown here is derived from an EMBL/GenBank/DDBJ whole genome shotgun (WGS) entry which is preliminary data.</text>
</comment>
<proteinExistence type="predicted"/>
<sequence length="442" mass="48180">MNSPADLRAYLRTLDAETLVELLCGQADRDPELRHSLELRAVTQGSDVAEAHRLLDTAVGGGNVDYGAKIGAVLDTLQRLLDAGSSADLAPLARRTVDDIGETLQRSGDHSGELADRLDRAVELYARACAARPPDPERLADWILEAVFAGQGGPTIELADFASALGEKGLLRIKSTVDEQLADGGAGRRRDVAERLREELAEVRGDVDGLVALLSAKPPRVETSLKIVRVLRAAGRHGEAIAHAARALALDKPEPEPEPEDETVSLRRKEFDADPNRHTYAALRTAAVAAGRWAAHQRAASARLRELARAGEQGADEFAHVLLAEGRVDEAWHACVRFGASPGLRFELAELRSAEHPADAIPAYRARIGELIERRDPQSYREAALRLRKLRTLHRRAGSTDEFTEYLGELVETHRRKTRLIAEVRAARIALPKPRAAQPATS</sequence>
<dbReference type="EMBL" id="JBHUKU010000008">
    <property type="protein sequence ID" value="MFD2460088.1"/>
    <property type="molecule type" value="Genomic_DNA"/>
</dbReference>